<keyword evidence="2" id="KW-1185">Reference proteome</keyword>
<evidence type="ECO:0000313" key="1">
    <source>
        <dbReference type="EMBL" id="KAJ0053249.1"/>
    </source>
</evidence>
<accession>A0ACC0ZM70</accession>
<dbReference type="EMBL" id="CM047736">
    <property type="protein sequence ID" value="KAJ0053249.1"/>
    <property type="molecule type" value="Genomic_DNA"/>
</dbReference>
<proteinExistence type="predicted"/>
<gene>
    <name evidence="1" type="ORF">Pint_01262</name>
</gene>
<reference evidence="2" key="1">
    <citation type="journal article" date="2023" name="G3 (Bethesda)">
        <title>Genome assembly and association tests identify interacting loci associated with vigor, precocity, and sex in interspecific pistachio rootstocks.</title>
        <authorList>
            <person name="Palmer W."/>
            <person name="Jacygrad E."/>
            <person name="Sagayaradj S."/>
            <person name="Cavanaugh K."/>
            <person name="Han R."/>
            <person name="Bertier L."/>
            <person name="Beede B."/>
            <person name="Kafkas S."/>
            <person name="Golino D."/>
            <person name="Preece J."/>
            <person name="Michelmore R."/>
        </authorList>
    </citation>
    <scope>NUCLEOTIDE SEQUENCE [LARGE SCALE GENOMIC DNA]</scope>
</reference>
<comment type="caution">
    <text evidence="1">The sequence shown here is derived from an EMBL/GenBank/DDBJ whole genome shotgun (WGS) entry which is preliminary data.</text>
</comment>
<name>A0ACC0ZM70_9ROSI</name>
<organism evidence="1 2">
    <name type="scientific">Pistacia integerrima</name>
    <dbReference type="NCBI Taxonomy" id="434235"/>
    <lineage>
        <taxon>Eukaryota</taxon>
        <taxon>Viridiplantae</taxon>
        <taxon>Streptophyta</taxon>
        <taxon>Embryophyta</taxon>
        <taxon>Tracheophyta</taxon>
        <taxon>Spermatophyta</taxon>
        <taxon>Magnoliopsida</taxon>
        <taxon>eudicotyledons</taxon>
        <taxon>Gunneridae</taxon>
        <taxon>Pentapetalae</taxon>
        <taxon>rosids</taxon>
        <taxon>malvids</taxon>
        <taxon>Sapindales</taxon>
        <taxon>Anacardiaceae</taxon>
        <taxon>Pistacia</taxon>
    </lineage>
</organism>
<protein>
    <submittedName>
        <fullName evidence="1">Uncharacterized protein</fullName>
    </submittedName>
</protein>
<sequence>MAVSDYHSRQSLIPSFLYSSSSSKRLYDLEYLMNTYRTGMLNQSPPTISPSSNGGGFVIPTPKEKIEMYSPAFYAACTVGGILSCGLTHTTVTPLDLVKCNMQERATQQPKLKPKQLTSLIFFMKDKMFLSNYDRSGNSLIPNFLYSSSSSKILHELNNPMNTNDGVFHQSPPLVSPSNGGGFLIPAPKEKIEMYSPAFYAASTVGGSLSCGLTHTAVTPLDLVKCNMQNSQC</sequence>
<evidence type="ECO:0000313" key="2">
    <source>
        <dbReference type="Proteomes" id="UP001163603"/>
    </source>
</evidence>
<dbReference type="Proteomes" id="UP001163603">
    <property type="component" value="Chromosome 1"/>
</dbReference>